<dbReference type="PANTHER" id="PTHR11504:SF0">
    <property type="entry name" value="CYTOCHROME C OXIDASE SUBUNIT"/>
    <property type="match status" value="1"/>
</dbReference>
<evidence type="ECO:0000256" key="10">
    <source>
        <dbReference type="RuleBase" id="RU004396"/>
    </source>
</evidence>
<evidence type="ECO:0000256" key="3">
    <source>
        <dbReference type="ARBA" id="ARBA00005553"/>
    </source>
</evidence>
<evidence type="ECO:0000256" key="7">
    <source>
        <dbReference type="ARBA" id="ARBA00022989"/>
    </source>
</evidence>
<dbReference type="InterPro" id="IPR001349">
    <property type="entry name" value="Cyt_c_oxidase_su6a"/>
</dbReference>
<reference evidence="11" key="1">
    <citation type="submission" date="2008-01" db="EMBL/GenBank/DDBJ databases">
        <title>Molecular cloning of Microplitis mediator cytochrome c oxidase subunit VI.</title>
        <authorList>
            <person name="Zhu S."/>
        </authorList>
    </citation>
    <scope>NUCLEOTIDE SEQUENCE</scope>
</reference>
<sequence>VAKMASKLAFAGRVLARNYVTDMSFVPGYHRPKNVEKSCKLWKNLTFFVALPSVLLGMINSYMLTKEEEETIQRPEYIPYDHMYIMNKRFPWGDGKHSFFHNPERNAVPGVGYEAPPHGHHKK</sequence>
<evidence type="ECO:0000256" key="8">
    <source>
        <dbReference type="ARBA" id="ARBA00023128"/>
    </source>
</evidence>
<evidence type="ECO:0000256" key="1">
    <source>
        <dbReference type="ARBA" id="ARBA00004434"/>
    </source>
</evidence>
<organism evidence="11">
    <name type="scientific">Microplitis mediator</name>
    <dbReference type="NCBI Taxonomy" id="375433"/>
    <lineage>
        <taxon>Eukaryota</taxon>
        <taxon>Metazoa</taxon>
        <taxon>Ecdysozoa</taxon>
        <taxon>Arthropoda</taxon>
        <taxon>Hexapoda</taxon>
        <taxon>Insecta</taxon>
        <taxon>Pterygota</taxon>
        <taxon>Neoptera</taxon>
        <taxon>Endopterygota</taxon>
        <taxon>Hymenoptera</taxon>
        <taxon>Apocrita</taxon>
        <taxon>Ichneumonoidea</taxon>
        <taxon>Braconidae</taxon>
        <taxon>Microgastrinae</taxon>
        <taxon>Microplitis</taxon>
    </lineage>
</organism>
<evidence type="ECO:0000256" key="6">
    <source>
        <dbReference type="ARBA" id="ARBA00022946"/>
    </source>
</evidence>
<feature type="non-terminal residue" evidence="11">
    <location>
        <position position="1"/>
    </location>
</feature>
<keyword evidence="6" id="KW-0809">Transit peptide</keyword>
<evidence type="ECO:0000256" key="9">
    <source>
        <dbReference type="ARBA" id="ARBA00023136"/>
    </source>
</evidence>
<accession>B0ZPT0</accession>
<comment type="similarity">
    <text evidence="3 10">Belongs to the cytochrome c oxidase subunit 6A family.</text>
</comment>
<keyword evidence="4" id="KW-0812">Transmembrane</keyword>
<dbReference type="EMBL" id="EU386827">
    <property type="protein sequence ID" value="ACA04896.1"/>
    <property type="molecule type" value="mRNA"/>
</dbReference>
<evidence type="ECO:0000256" key="4">
    <source>
        <dbReference type="ARBA" id="ARBA00022692"/>
    </source>
</evidence>
<keyword evidence="7" id="KW-1133">Transmembrane helix</keyword>
<evidence type="ECO:0000313" key="11">
    <source>
        <dbReference type="EMBL" id="ACA04896.1"/>
    </source>
</evidence>
<comment type="subcellular location">
    <subcellularLocation>
        <location evidence="1">Mitochondrion inner membrane</location>
        <topology evidence="1">Single-pass membrane protein</topology>
    </subcellularLocation>
</comment>
<dbReference type="PANTHER" id="PTHR11504">
    <property type="entry name" value="CYTOCHROME C OXIDASE POLYPEPTIDE VIA"/>
    <property type="match status" value="1"/>
</dbReference>
<dbReference type="FunFam" id="4.10.95.10:FF:000001">
    <property type="entry name" value="Cytochrome c oxidase subunit 6A, mitochondrial"/>
    <property type="match status" value="1"/>
</dbReference>
<evidence type="ECO:0000256" key="2">
    <source>
        <dbReference type="ARBA" id="ARBA00004673"/>
    </source>
</evidence>
<comment type="pathway">
    <text evidence="2">Energy metabolism; oxidative phosphorylation.</text>
</comment>
<keyword evidence="8" id="KW-0496">Mitochondrion</keyword>
<dbReference type="Pfam" id="PF02046">
    <property type="entry name" value="COX6A"/>
    <property type="match status" value="1"/>
</dbReference>
<dbReference type="GO" id="GO:0005743">
    <property type="term" value="C:mitochondrial inner membrane"/>
    <property type="evidence" value="ECO:0007669"/>
    <property type="project" value="UniProtKB-SubCell"/>
</dbReference>
<protein>
    <submittedName>
        <fullName evidence="11">Cytochrome c oxidase subunit VI</fullName>
    </submittedName>
</protein>
<dbReference type="SUPFAM" id="SSF81411">
    <property type="entry name" value="Mitochondrial cytochrome c oxidase subunit VIa"/>
    <property type="match status" value="1"/>
</dbReference>
<proteinExistence type="evidence at transcript level"/>
<keyword evidence="5" id="KW-0999">Mitochondrion inner membrane</keyword>
<dbReference type="InterPro" id="IPR036418">
    <property type="entry name" value="Cyt_c_oxidase_su6a_sf"/>
</dbReference>
<dbReference type="AlphaFoldDB" id="B0ZPT0"/>
<dbReference type="GO" id="GO:0006123">
    <property type="term" value="P:mitochondrial electron transport, cytochrome c to oxygen"/>
    <property type="evidence" value="ECO:0007669"/>
    <property type="project" value="TreeGrafter"/>
</dbReference>
<evidence type="ECO:0000256" key="5">
    <source>
        <dbReference type="ARBA" id="ARBA00022792"/>
    </source>
</evidence>
<dbReference type="GO" id="GO:0030234">
    <property type="term" value="F:enzyme regulator activity"/>
    <property type="evidence" value="ECO:0007669"/>
    <property type="project" value="TreeGrafter"/>
</dbReference>
<keyword evidence="9" id="KW-0472">Membrane</keyword>
<name>B0ZPT0_9HYME</name>
<dbReference type="Gene3D" id="4.10.95.10">
    <property type="entry name" value="Cytochrome c oxidase, subunit VIa"/>
    <property type="match status" value="1"/>
</dbReference>